<evidence type="ECO:0000313" key="2">
    <source>
        <dbReference type="Proteomes" id="UP000789702"/>
    </source>
</evidence>
<name>A0ACA9N6U8_9GLOM</name>
<reference evidence="1" key="1">
    <citation type="submission" date="2021-06" db="EMBL/GenBank/DDBJ databases">
        <authorList>
            <person name="Kallberg Y."/>
            <person name="Tangrot J."/>
            <person name="Rosling A."/>
        </authorList>
    </citation>
    <scope>NUCLEOTIDE SEQUENCE</scope>
    <source>
        <strain evidence="1">IL203A</strain>
    </source>
</reference>
<organism evidence="1 2">
    <name type="scientific">Dentiscutata heterogama</name>
    <dbReference type="NCBI Taxonomy" id="1316150"/>
    <lineage>
        <taxon>Eukaryota</taxon>
        <taxon>Fungi</taxon>
        <taxon>Fungi incertae sedis</taxon>
        <taxon>Mucoromycota</taxon>
        <taxon>Glomeromycotina</taxon>
        <taxon>Glomeromycetes</taxon>
        <taxon>Diversisporales</taxon>
        <taxon>Gigasporaceae</taxon>
        <taxon>Dentiscutata</taxon>
    </lineage>
</organism>
<dbReference type="Proteomes" id="UP000789702">
    <property type="component" value="Unassembled WGS sequence"/>
</dbReference>
<feature type="non-terminal residue" evidence="1">
    <location>
        <position position="1"/>
    </location>
</feature>
<accession>A0ACA9N6U8</accession>
<gene>
    <name evidence="1" type="ORF">DHETER_LOCUS8716</name>
</gene>
<evidence type="ECO:0000313" key="1">
    <source>
        <dbReference type="EMBL" id="CAG8638253.1"/>
    </source>
</evidence>
<protein>
    <submittedName>
        <fullName evidence="1">6399_t:CDS:1</fullName>
    </submittedName>
</protein>
<dbReference type="EMBL" id="CAJVPU010014193">
    <property type="protein sequence ID" value="CAG8638253.1"/>
    <property type="molecule type" value="Genomic_DNA"/>
</dbReference>
<proteinExistence type="predicted"/>
<sequence>RVKYSDLGSSLKRGILSIAVKSSKHTFDYFGLSTRIQTLNPLNPQVIPSQFTTTFEIYNQSSTLITYKESDKASQFKVLTFFTSLGGANAFLVTLYMFLFGKKAPGMLPFLIYPFLCCPGPARFIHDKFIAPKKVKDLEKSAS</sequence>
<comment type="caution">
    <text evidence="1">The sequence shown here is derived from an EMBL/GenBank/DDBJ whole genome shotgun (WGS) entry which is preliminary data.</text>
</comment>
<keyword evidence="2" id="KW-1185">Reference proteome</keyword>